<dbReference type="Proteomes" id="UP000887013">
    <property type="component" value="Unassembled WGS sequence"/>
</dbReference>
<sequence length="206" mass="22469">MNSHQKTTKFTCRNPTSSFSNEGIISNLTLKDLLLSILPPPIREHGATIVCRNYSHVPYTTPSHQFLKAALSSQLLGKSAGACCIRSSDFGPFPLSFPAVKVLPDSCGWCLLLLPEFFLGLSTWSVEEGGNRPLHHPSSIDPQGGGRSYCLSTHPNNPSSLGGQPVPGYCAKKDGEEEKKKWSSFGGTGDVRRFDDELLFRTCLQV</sequence>
<gene>
    <name evidence="1" type="ORF">NPIL_140701</name>
</gene>
<dbReference type="OrthoDB" id="10512955at2759"/>
<protein>
    <submittedName>
        <fullName evidence="1">Uncharacterized protein</fullName>
    </submittedName>
</protein>
<comment type="caution">
    <text evidence="1">The sequence shown here is derived from an EMBL/GenBank/DDBJ whole genome shotgun (WGS) entry which is preliminary data.</text>
</comment>
<reference evidence="1" key="1">
    <citation type="submission" date="2020-08" db="EMBL/GenBank/DDBJ databases">
        <title>Multicomponent nature underlies the extraordinary mechanical properties of spider dragline silk.</title>
        <authorList>
            <person name="Kono N."/>
            <person name="Nakamura H."/>
            <person name="Mori M."/>
            <person name="Yoshida Y."/>
            <person name="Ohtoshi R."/>
            <person name="Malay A.D."/>
            <person name="Moran D.A.P."/>
            <person name="Tomita M."/>
            <person name="Numata K."/>
            <person name="Arakawa K."/>
        </authorList>
    </citation>
    <scope>NUCLEOTIDE SEQUENCE</scope>
</reference>
<accession>A0A8X6MZW5</accession>
<dbReference type="EMBL" id="BMAW01098819">
    <property type="protein sequence ID" value="GFS86785.1"/>
    <property type="molecule type" value="Genomic_DNA"/>
</dbReference>
<evidence type="ECO:0000313" key="2">
    <source>
        <dbReference type="Proteomes" id="UP000887013"/>
    </source>
</evidence>
<evidence type="ECO:0000313" key="1">
    <source>
        <dbReference type="EMBL" id="GFS86785.1"/>
    </source>
</evidence>
<proteinExistence type="predicted"/>
<dbReference type="AlphaFoldDB" id="A0A8X6MZW5"/>
<organism evidence="1 2">
    <name type="scientific">Nephila pilipes</name>
    <name type="common">Giant wood spider</name>
    <name type="synonym">Nephila maculata</name>
    <dbReference type="NCBI Taxonomy" id="299642"/>
    <lineage>
        <taxon>Eukaryota</taxon>
        <taxon>Metazoa</taxon>
        <taxon>Ecdysozoa</taxon>
        <taxon>Arthropoda</taxon>
        <taxon>Chelicerata</taxon>
        <taxon>Arachnida</taxon>
        <taxon>Araneae</taxon>
        <taxon>Araneomorphae</taxon>
        <taxon>Entelegynae</taxon>
        <taxon>Araneoidea</taxon>
        <taxon>Nephilidae</taxon>
        <taxon>Nephila</taxon>
    </lineage>
</organism>
<name>A0A8X6MZW5_NEPPI</name>
<keyword evidence="2" id="KW-1185">Reference proteome</keyword>